<accession>A0AAI8L9S8</accession>
<proteinExistence type="predicted"/>
<dbReference type="Proteomes" id="UP000265765">
    <property type="component" value="Chromosome"/>
</dbReference>
<sequence>MPACSTPTPATKSAMTSSQVCGARASSSEVIARTLGIDITVAVRWQRAAAGDWGAPAPPASPAEVHSGLADWPGTMIAPHWQRASPGHQNRAMDAGLVGLLGGVIGAAVDAVGATASAWITGRKAEKQAEIQSETQLRQALLQIDAERTRALRESRKSAYLAFAEGCHLVYGTLSEAGIKLGGIAASDPPEEREERRLTARRLCNEARTLNRQLDRLQHIVFMEGPSEMGRAAQAATGALVPLFGAVIDWLHAVDNESETPQHGAEQDRAHGEAYGKLLEFLYAASDATLPDIRDR</sequence>
<name>A0AAI8L9S8_9ACTN</name>
<evidence type="ECO:0000313" key="2">
    <source>
        <dbReference type="Proteomes" id="UP000265765"/>
    </source>
</evidence>
<gene>
    <name evidence="1" type="ORF">DWG14_08435</name>
</gene>
<dbReference type="AlphaFoldDB" id="A0AAI8L9S8"/>
<evidence type="ECO:0000313" key="1">
    <source>
        <dbReference type="EMBL" id="AYC44127.1"/>
    </source>
</evidence>
<dbReference type="EMBL" id="CP032427">
    <property type="protein sequence ID" value="AYC44127.1"/>
    <property type="molecule type" value="Genomic_DNA"/>
</dbReference>
<reference evidence="1 2" key="1">
    <citation type="submission" date="2018-09" db="EMBL/GenBank/DDBJ databases">
        <title>Production of Trimethoprim by Streptomyces sp. 3E-1.</title>
        <authorList>
            <person name="Kang H.J."/>
            <person name="Kim S.B."/>
        </authorList>
    </citation>
    <scope>NUCLEOTIDE SEQUENCE [LARGE SCALE GENOMIC DNA]</scope>
    <source>
        <strain evidence="1 2">3E-1</strain>
    </source>
</reference>
<dbReference type="KEGG" id="sge:DWG14_08435"/>
<organism evidence="1 2">
    <name type="scientific">Streptomyces griseorubiginosus</name>
    <dbReference type="NCBI Taxonomy" id="67304"/>
    <lineage>
        <taxon>Bacteria</taxon>
        <taxon>Bacillati</taxon>
        <taxon>Actinomycetota</taxon>
        <taxon>Actinomycetes</taxon>
        <taxon>Kitasatosporales</taxon>
        <taxon>Streptomycetaceae</taxon>
        <taxon>Streptomyces</taxon>
    </lineage>
</organism>
<protein>
    <submittedName>
        <fullName evidence="1">Uncharacterized protein</fullName>
    </submittedName>
</protein>